<dbReference type="PRINTS" id="PR00813">
    <property type="entry name" value="BCTERIALGSPG"/>
</dbReference>
<dbReference type="PANTHER" id="PTHR30093:SF44">
    <property type="entry name" value="TYPE II SECRETION SYSTEM CORE PROTEIN G"/>
    <property type="match status" value="1"/>
</dbReference>
<evidence type="ECO:0000256" key="1">
    <source>
        <dbReference type="ARBA" id="ARBA00004167"/>
    </source>
</evidence>
<dbReference type="GO" id="GO:0015628">
    <property type="term" value="P:protein secretion by the type II secretion system"/>
    <property type="evidence" value="ECO:0007669"/>
    <property type="project" value="InterPro"/>
</dbReference>
<accession>A0A7Y2H3I7</accession>
<protein>
    <submittedName>
        <fullName evidence="7">Type II secretion system protein</fullName>
    </submittedName>
</protein>
<evidence type="ECO:0000256" key="3">
    <source>
        <dbReference type="ARBA" id="ARBA00022692"/>
    </source>
</evidence>
<evidence type="ECO:0000313" key="7">
    <source>
        <dbReference type="EMBL" id="NNF08164.1"/>
    </source>
</evidence>
<reference evidence="7 8" key="1">
    <citation type="submission" date="2020-03" db="EMBL/GenBank/DDBJ databases">
        <title>Metabolic flexibility allows generalist bacteria to become dominant in a frequently disturbed ecosystem.</title>
        <authorList>
            <person name="Chen Y.-J."/>
            <person name="Leung P.M."/>
            <person name="Bay S.K."/>
            <person name="Hugenholtz P."/>
            <person name="Kessler A.J."/>
            <person name="Shelley G."/>
            <person name="Waite D.W."/>
            <person name="Cook P.L."/>
            <person name="Greening C."/>
        </authorList>
    </citation>
    <scope>NUCLEOTIDE SEQUENCE [LARGE SCALE GENOMIC DNA]</scope>
    <source>
        <strain evidence="7">SS_bin_28</strain>
    </source>
</reference>
<evidence type="ECO:0000256" key="6">
    <source>
        <dbReference type="SAM" id="Phobius"/>
    </source>
</evidence>
<dbReference type="Gene3D" id="3.30.700.10">
    <property type="entry name" value="Glycoprotein, Type 4 Pilin"/>
    <property type="match status" value="1"/>
</dbReference>
<sequence>MKRQDGFTLIELMVVVLIIGVLAAISLPNYLRMKDHAKEGRVKANMHTVQTMIENWAVGNDGQYPLPADAASLEASFPAGSYPDNPFTLASTTVVWNALPANPGEIGLPAVSNLTYTIRGYGANSLIALVLRN</sequence>
<dbReference type="NCBIfam" id="TIGR02532">
    <property type="entry name" value="IV_pilin_GFxxxE"/>
    <property type="match status" value="1"/>
</dbReference>
<dbReference type="InterPro" id="IPR012902">
    <property type="entry name" value="N_methyl_site"/>
</dbReference>
<dbReference type="PANTHER" id="PTHR30093">
    <property type="entry name" value="GENERAL SECRETION PATHWAY PROTEIN G"/>
    <property type="match status" value="1"/>
</dbReference>
<dbReference type="InterPro" id="IPR000983">
    <property type="entry name" value="Bac_GSPG_pilin"/>
</dbReference>
<proteinExistence type="predicted"/>
<dbReference type="GO" id="GO:0016020">
    <property type="term" value="C:membrane"/>
    <property type="evidence" value="ECO:0007669"/>
    <property type="project" value="UniProtKB-SubCell"/>
</dbReference>
<dbReference type="Proteomes" id="UP000547674">
    <property type="component" value="Unassembled WGS sequence"/>
</dbReference>
<organism evidence="7 8">
    <name type="scientific">Eiseniibacteriota bacterium</name>
    <dbReference type="NCBI Taxonomy" id="2212470"/>
    <lineage>
        <taxon>Bacteria</taxon>
        <taxon>Candidatus Eiseniibacteriota</taxon>
    </lineage>
</organism>
<evidence type="ECO:0000256" key="2">
    <source>
        <dbReference type="ARBA" id="ARBA00022481"/>
    </source>
</evidence>
<gene>
    <name evidence="7" type="ORF">HKN21_15475</name>
</gene>
<dbReference type="GO" id="GO:0015627">
    <property type="term" value="C:type II protein secretion system complex"/>
    <property type="evidence" value="ECO:0007669"/>
    <property type="project" value="InterPro"/>
</dbReference>
<evidence type="ECO:0000256" key="4">
    <source>
        <dbReference type="ARBA" id="ARBA00022989"/>
    </source>
</evidence>
<keyword evidence="2" id="KW-0488">Methylation</keyword>
<keyword evidence="3 6" id="KW-0812">Transmembrane</keyword>
<evidence type="ECO:0000256" key="5">
    <source>
        <dbReference type="ARBA" id="ARBA00023136"/>
    </source>
</evidence>
<feature type="transmembrane region" description="Helical" evidence="6">
    <location>
        <begin position="12"/>
        <end position="31"/>
    </location>
</feature>
<dbReference type="Pfam" id="PF07963">
    <property type="entry name" value="N_methyl"/>
    <property type="match status" value="1"/>
</dbReference>
<keyword evidence="4 6" id="KW-1133">Transmembrane helix</keyword>
<name>A0A7Y2H3I7_UNCEI</name>
<evidence type="ECO:0000313" key="8">
    <source>
        <dbReference type="Proteomes" id="UP000547674"/>
    </source>
</evidence>
<comment type="subcellular location">
    <subcellularLocation>
        <location evidence="1">Membrane</location>
        <topology evidence="1">Single-pass membrane protein</topology>
    </subcellularLocation>
</comment>
<dbReference type="EMBL" id="JABDJR010000624">
    <property type="protein sequence ID" value="NNF08164.1"/>
    <property type="molecule type" value="Genomic_DNA"/>
</dbReference>
<keyword evidence="5 6" id="KW-0472">Membrane</keyword>
<dbReference type="AlphaFoldDB" id="A0A7Y2H3I7"/>
<dbReference type="InterPro" id="IPR045584">
    <property type="entry name" value="Pilin-like"/>
</dbReference>
<dbReference type="SUPFAM" id="SSF54523">
    <property type="entry name" value="Pili subunits"/>
    <property type="match status" value="1"/>
</dbReference>
<comment type="caution">
    <text evidence="7">The sequence shown here is derived from an EMBL/GenBank/DDBJ whole genome shotgun (WGS) entry which is preliminary data.</text>
</comment>